<proteinExistence type="predicted"/>
<keyword evidence="1" id="KW-0812">Transmembrane</keyword>
<name>A0ABN9YG64_9DINO</name>
<sequence length="362" mass="40370">MAAGGHLAVIVSLVCCVATYVVFGLGTSSRSVRFMFGSGVNNRTALAKRTRNQAPNKYDVSEEDVPNSDTAMGMVDHMISRILQSQTIQEEANKFLHSPLPPKRKVSKSQPLVFFAQRNAGDAALTDLLSQASKEESLSIASPGKDVAWYGGKSAAVYIGPVDWMEVSRTFARRNKFSQESHAWHGGNPDFSCMTNFQDPLARIQSCYYRQLLKQGAPACLADLEPERMREFFHRSHGANGYSCMNEPFRLMSGLVHDYLFDVDASTEEWNFVFRSTLQNLARCVPIIVEDVSTLKAAASWFPMLDEGANDISDLVEEIKSESSTCKLSEPQLDVLRSLTAHEQRLYDLAVERARQFLPHRA</sequence>
<dbReference type="Proteomes" id="UP001189429">
    <property type="component" value="Unassembled WGS sequence"/>
</dbReference>
<keyword evidence="1" id="KW-0472">Membrane</keyword>
<evidence type="ECO:0008006" key="4">
    <source>
        <dbReference type="Google" id="ProtNLM"/>
    </source>
</evidence>
<comment type="caution">
    <text evidence="2">The sequence shown here is derived from an EMBL/GenBank/DDBJ whole genome shotgun (WGS) entry which is preliminary data.</text>
</comment>
<evidence type="ECO:0000313" key="2">
    <source>
        <dbReference type="EMBL" id="CAK0911867.1"/>
    </source>
</evidence>
<accession>A0ABN9YG64</accession>
<reference evidence="2" key="1">
    <citation type="submission" date="2023-10" db="EMBL/GenBank/DDBJ databases">
        <authorList>
            <person name="Chen Y."/>
            <person name="Shah S."/>
            <person name="Dougan E. K."/>
            <person name="Thang M."/>
            <person name="Chan C."/>
        </authorList>
    </citation>
    <scope>NUCLEOTIDE SEQUENCE [LARGE SCALE GENOMIC DNA]</scope>
</reference>
<keyword evidence="1" id="KW-1133">Transmembrane helix</keyword>
<evidence type="ECO:0000313" key="3">
    <source>
        <dbReference type="Proteomes" id="UP001189429"/>
    </source>
</evidence>
<dbReference type="EMBL" id="CAUYUJ010022657">
    <property type="protein sequence ID" value="CAK0911867.1"/>
    <property type="molecule type" value="Genomic_DNA"/>
</dbReference>
<gene>
    <name evidence="2" type="ORF">PCOR1329_LOCUS85609</name>
</gene>
<keyword evidence="3" id="KW-1185">Reference proteome</keyword>
<evidence type="ECO:0000256" key="1">
    <source>
        <dbReference type="SAM" id="Phobius"/>
    </source>
</evidence>
<organism evidence="2 3">
    <name type="scientific">Prorocentrum cordatum</name>
    <dbReference type="NCBI Taxonomy" id="2364126"/>
    <lineage>
        <taxon>Eukaryota</taxon>
        <taxon>Sar</taxon>
        <taxon>Alveolata</taxon>
        <taxon>Dinophyceae</taxon>
        <taxon>Prorocentrales</taxon>
        <taxon>Prorocentraceae</taxon>
        <taxon>Prorocentrum</taxon>
    </lineage>
</organism>
<protein>
    <recommendedName>
        <fullName evidence="4">Exostosin GT47 domain-containing protein</fullName>
    </recommendedName>
</protein>
<feature type="transmembrane region" description="Helical" evidence="1">
    <location>
        <begin position="6"/>
        <end position="26"/>
    </location>
</feature>